<accession>H0EHY7</accession>
<reference evidence="1 2" key="1">
    <citation type="journal article" date="2012" name="Eukaryot. Cell">
        <title>Genome sequence of the fungus Glarea lozoyensis: the first genome sequence of a species from the Helotiaceae family.</title>
        <authorList>
            <person name="Youssar L."/>
            <person name="Gruening B.A."/>
            <person name="Erxleben A."/>
            <person name="Guenther S."/>
            <person name="Huettel W."/>
        </authorList>
    </citation>
    <scope>NUCLEOTIDE SEQUENCE [LARGE SCALE GENOMIC DNA]</scope>
    <source>
        <strain evidence="2">ATCC 74030 / MF5533</strain>
    </source>
</reference>
<dbReference type="EMBL" id="AGUE01000044">
    <property type="protein sequence ID" value="EHL01780.1"/>
    <property type="molecule type" value="Genomic_DNA"/>
</dbReference>
<protein>
    <submittedName>
        <fullName evidence="1">Uncharacterized protein</fullName>
    </submittedName>
</protein>
<evidence type="ECO:0000313" key="2">
    <source>
        <dbReference type="Proteomes" id="UP000005446"/>
    </source>
</evidence>
<dbReference type="HOGENOM" id="CLU_3068868_0_0_1"/>
<name>H0EHY7_GLAL7</name>
<dbReference type="OrthoDB" id="7464992at2759"/>
<gene>
    <name evidence="1" type="ORF">M7I_2130</name>
</gene>
<proteinExistence type="predicted"/>
<keyword evidence="2" id="KW-1185">Reference proteome</keyword>
<evidence type="ECO:0000313" key="1">
    <source>
        <dbReference type="EMBL" id="EHL01780.1"/>
    </source>
</evidence>
<comment type="caution">
    <text evidence="1">The sequence shown here is derived from an EMBL/GenBank/DDBJ whole genome shotgun (WGS) entry which is preliminary data.</text>
</comment>
<dbReference type="InParanoid" id="H0EHY7"/>
<dbReference type="Proteomes" id="UP000005446">
    <property type="component" value="Unassembled WGS sequence"/>
</dbReference>
<organism evidence="1 2">
    <name type="scientific">Glarea lozoyensis (strain ATCC 74030 / MF5533)</name>
    <dbReference type="NCBI Taxonomy" id="1104152"/>
    <lineage>
        <taxon>Eukaryota</taxon>
        <taxon>Fungi</taxon>
        <taxon>Dikarya</taxon>
        <taxon>Ascomycota</taxon>
        <taxon>Pezizomycotina</taxon>
        <taxon>Leotiomycetes</taxon>
        <taxon>Helotiales</taxon>
        <taxon>Helotiaceae</taxon>
        <taxon>Glarea</taxon>
    </lineage>
</organism>
<dbReference type="AlphaFoldDB" id="H0EHY7"/>
<sequence>MSDYGRAILPQWDSRTKQVERVMRRLIPASGMEGVDWEALQRSNVLNDIAPAG</sequence>